<accession>A0A5C5YTN0</accession>
<gene>
    <name evidence="2" type="primary">xcpT_5</name>
    <name evidence="2" type="ORF">Pla123a_09400</name>
</gene>
<reference evidence="2 3" key="1">
    <citation type="submission" date="2019-02" db="EMBL/GenBank/DDBJ databases">
        <title>Deep-cultivation of Planctomycetes and their phenomic and genomic characterization uncovers novel biology.</title>
        <authorList>
            <person name="Wiegand S."/>
            <person name="Jogler M."/>
            <person name="Boedeker C."/>
            <person name="Pinto D."/>
            <person name="Vollmers J."/>
            <person name="Rivas-Marin E."/>
            <person name="Kohn T."/>
            <person name="Peeters S.H."/>
            <person name="Heuer A."/>
            <person name="Rast P."/>
            <person name="Oberbeckmann S."/>
            <person name="Bunk B."/>
            <person name="Jeske O."/>
            <person name="Meyerdierks A."/>
            <person name="Storesund J.E."/>
            <person name="Kallscheuer N."/>
            <person name="Luecker S."/>
            <person name="Lage O.M."/>
            <person name="Pohl T."/>
            <person name="Merkel B.J."/>
            <person name="Hornburger P."/>
            <person name="Mueller R.-W."/>
            <person name="Bruemmer F."/>
            <person name="Labrenz M."/>
            <person name="Spormann A.M."/>
            <person name="Op Den Camp H."/>
            <person name="Overmann J."/>
            <person name="Amann R."/>
            <person name="Jetten M.S.M."/>
            <person name="Mascher T."/>
            <person name="Medema M.H."/>
            <person name="Devos D.P."/>
            <person name="Kaster A.-K."/>
            <person name="Ovreas L."/>
            <person name="Rohde M."/>
            <person name="Galperin M.Y."/>
            <person name="Jogler C."/>
        </authorList>
    </citation>
    <scope>NUCLEOTIDE SEQUENCE [LARGE SCALE GENOMIC DNA]</scope>
    <source>
        <strain evidence="2 3">Pla123a</strain>
    </source>
</reference>
<dbReference type="Proteomes" id="UP000318478">
    <property type="component" value="Unassembled WGS sequence"/>
</dbReference>
<dbReference type="Gene3D" id="3.30.700.10">
    <property type="entry name" value="Glycoprotein, Type 4 Pilin"/>
    <property type="match status" value="1"/>
</dbReference>
<dbReference type="SUPFAM" id="SSF54523">
    <property type="entry name" value="Pili subunits"/>
    <property type="match status" value="1"/>
</dbReference>
<dbReference type="Pfam" id="PF07963">
    <property type="entry name" value="N_methyl"/>
    <property type="match status" value="1"/>
</dbReference>
<keyword evidence="3" id="KW-1185">Reference proteome</keyword>
<dbReference type="RefSeq" id="WP_197527675.1">
    <property type="nucleotide sequence ID" value="NZ_SJPO01000002.1"/>
</dbReference>
<dbReference type="NCBIfam" id="TIGR02532">
    <property type="entry name" value="IV_pilin_GFxxxE"/>
    <property type="match status" value="1"/>
</dbReference>
<dbReference type="Pfam" id="PF07596">
    <property type="entry name" value="SBP_bac_10"/>
    <property type="match status" value="1"/>
</dbReference>
<evidence type="ECO:0000259" key="1">
    <source>
        <dbReference type="Pfam" id="PF07596"/>
    </source>
</evidence>
<evidence type="ECO:0000313" key="2">
    <source>
        <dbReference type="EMBL" id="TWT78150.1"/>
    </source>
</evidence>
<dbReference type="InterPro" id="IPR011453">
    <property type="entry name" value="DUF1559"/>
</dbReference>
<dbReference type="InterPro" id="IPR045584">
    <property type="entry name" value="Pilin-like"/>
</dbReference>
<evidence type="ECO:0000313" key="3">
    <source>
        <dbReference type="Proteomes" id="UP000318478"/>
    </source>
</evidence>
<feature type="domain" description="DUF1559" evidence="1">
    <location>
        <begin position="34"/>
        <end position="318"/>
    </location>
</feature>
<sequence>MLKRSHRRGFTLVELLVVIAIIGVLIALLLPAVQSAREAARRMQCVNNLKQLALSMHNYHDANKAFPPGAQQSSTDIGRASYYVGWTREVMPYIEDQQLQNLYVPDTPVNNPRDLQIKQFRETNVPAFNCPSDNPPELAIPESGPHGNLQFATASYRANAGRGDGYVTWYLYEDVGSPTQTNAATGRSWGWRGPVHTTLSDNAAPPTGRGRLKQESFAKITDGTTHTLLIAESTNDYNRRRTFWAWTWGNYLMSQPTPQDRTFDHNYPDCPNDTGTSGAYPGQSRRTCMSAWWANHTGGMNGAMCDGSVDFISFEIDLQAFASLGSIAAADDENTVFVATRGGR</sequence>
<dbReference type="NCBIfam" id="TIGR04294">
    <property type="entry name" value="pre_pil_HX9DG"/>
    <property type="match status" value="1"/>
</dbReference>
<organism evidence="2 3">
    <name type="scientific">Posidoniimonas polymericola</name>
    <dbReference type="NCBI Taxonomy" id="2528002"/>
    <lineage>
        <taxon>Bacteria</taxon>
        <taxon>Pseudomonadati</taxon>
        <taxon>Planctomycetota</taxon>
        <taxon>Planctomycetia</taxon>
        <taxon>Pirellulales</taxon>
        <taxon>Lacipirellulaceae</taxon>
        <taxon>Posidoniimonas</taxon>
    </lineage>
</organism>
<dbReference type="AlphaFoldDB" id="A0A5C5YTN0"/>
<dbReference type="PROSITE" id="PS00409">
    <property type="entry name" value="PROKAR_NTER_METHYL"/>
    <property type="match status" value="1"/>
</dbReference>
<proteinExistence type="predicted"/>
<comment type="caution">
    <text evidence="2">The sequence shown here is derived from an EMBL/GenBank/DDBJ whole genome shotgun (WGS) entry which is preliminary data.</text>
</comment>
<dbReference type="EMBL" id="SJPO01000002">
    <property type="protein sequence ID" value="TWT78150.1"/>
    <property type="molecule type" value="Genomic_DNA"/>
</dbReference>
<protein>
    <submittedName>
        <fullName evidence="2">Type II secretion system protein G</fullName>
    </submittedName>
</protein>
<dbReference type="PANTHER" id="PTHR30093:SF2">
    <property type="entry name" value="TYPE II SECRETION SYSTEM PROTEIN H"/>
    <property type="match status" value="1"/>
</dbReference>
<name>A0A5C5YTN0_9BACT</name>
<dbReference type="PANTHER" id="PTHR30093">
    <property type="entry name" value="GENERAL SECRETION PATHWAY PROTEIN G"/>
    <property type="match status" value="1"/>
</dbReference>
<dbReference type="InterPro" id="IPR012902">
    <property type="entry name" value="N_methyl_site"/>
</dbReference>
<dbReference type="InterPro" id="IPR027558">
    <property type="entry name" value="Pre_pil_HX9DG_C"/>
</dbReference>